<name>A0ABM5L717_DIAVI</name>
<protein>
    <submittedName>
        <fullName evidence="1">Uncharacterized protein</fullName>
    </submittedName>
</protein>
<evidence type="ECO:0000313" key="2">
    <source>
        <dbReference type="Proteomes" id="UP001652700"/>
    </source>
</evidence>
<sequence>MPAKKDIEMLKTKKSQEIQSIKTITSFVEKHLDKEISELIINQLQTRKDLLIENFNKLQDLHCEILCCEQGYADSIDNIREEYFDTLAKINSQLSKTVIQSNQLRRGLQKTRKETEYVATKGKRKVYKANVAHFL</sequence>
<keyword evidence="2" id="KW-1185">Reference proteome</keyword>
<evidence type="ECO:0000313" key="1">
    <source>
        <dbReference type="EnsemblMetazoa" id="XP_050518233.1"/>
    </source>
</evidence>
<dbReference type="SUPFAM" id="SSF56849">
    <property type="entry name" value="delta-Endotoxin (insectocide), N-terminal domain"/>
    <property type="match status" value="1"/>
</dbReference>
<accession>A0ABM5L717</accession>
<organism evidence="1 2">
    <name type="scientific">Diabrotica virgifera virgifera</name>
    <name type="common">western corn rootworm</name>
    <dbReference type="NCBI Taxonomy" id="50390"/>
    <lineage>
        <taxon>Eukaryota</taxon>
        <taxon>Metazoa</taxon>
        <taxon>Ecdysozoa</taxon>
        <taxon>Arthropoda</taxon>
        <taxon>Hexapoda</taxon>
        <taxon>Insecta</taxon>
        <taxon>Pterygota</taxon>
        <taxon>Neoptera</taxon>
        <taxon>Endopterygota</taxon>
        <taxon>Coleoptera</taxon>
        <taxon>Polyphaga</taxon>
        <taxon>Cucujiformia</taxon>
        <taxon>Chrysomeloidea</taxon>
        <taxon>Chrysomelidae</taxon>
        <taxon>Galerucinae</taxon>
        <taxon>Diabroticina</taxon>
        <taxon>Diabroticites</taxon>
        <taxon>Diabrotica</taxon>
    </lineage>
</organism>
<proteinExistence type="predicted"/>
<dbReference type="EnsemblMetazoa" id="XM_050662276.1">
    <property type="protein sequence ID" value="XP_050518233.1"/>
    <property type="gene ID" value="LOC126892638"/>
</dbReference>
<dbReference type="GeneID" id="126892638"/>
<reference evidence="1" key="1">
    <citation type="submission" date="2025-05" db="UniProtKB">
        <authorList>
            <consortium name="EnsemblMetazoa"/>
        </authorList>
    </citation>
    <scope>IDENTIFICATION</scope>
</reference>
<dbReference type="InterPro" id="IPR036716">
    <property type="entry name" value="Pest_crys_N_sf"/>
</dbReference>
<dbReference type="RefSeq" id="XP_050518233.1">
    <property type="nucleotide sequence ID" value="XM_050662276.1"/>
</dbReference>
<dbReference type="Proteomes" id="UP001652700">
    <property type="component" value="Unplaced"/>
</dbReference>